<protein>
    <submittedName>
        <fullName evidence="1">Uncharacterized protein</fullName>
    </submittedName>
</protein>
<comment type="caution">
    <text evidence="1">The sequence shown here is derived from an EMBL/GenBank/DDBJ whole genome shotgun (WGS) entry which is preliminary data.</text>
</comment>
<name>A0A3M7P976_BRAPC</name>
<sequence length="162" mass="18780">MSSPLDKSAHFAVQYQIGGLFGQGTEYEWSQRARVDVFAKCFCVVVSIARKIHKLVSNFVHLESFSIEFCFYVKLASTQQFLYFVRLGFFAQHWSASRAHLHAQFVVPLLWIIEHRAHFFYAGCKIVDVQGIRMKCVQNSSLFDSNLKIFDYYSDEPFELNG</sequence>
<accession>A0A3M7P976</accession>
<evidence type="ECO:0000313" key="2">
    <source>
        <dbReference type="Proteomes" id="UP000276133"/>
    </source>
</evidence>
<keyword evidence="2" id="KW-1185">Reference proteome</keyword>
<dbReference type="Proteomes" id="UP000276133">
    <property type="component" value="Unassembled WGS sequence"/>
</dbReference>
<reference evidence="1 2" key="1">
    <citation type="journal article" date="2018" name="Sci. Rep.">
        <title>Genomic signatures of local adaptation to the degree of environmental predictability in rotifers.</title>
        <authorList>
            <person name="Franch-Gras L."/>
            <person name="Hahn C."/>
            <person name="Garcia-Roger E.M."/>
            <person name="Carmona M.J."/>
            <person name="Serra M."/>
            <person name="Gomez A."/>
        </authorList>
    </citation>
    <scope>NUCLEOTIDE SEQUENCE [LARGE SCALE GENOMIC DNA]</scope>
    <source>
        <strain evidence="1">HYR1</strain>
    </source>
</reference>
<evidence type="ECO:0000313" key="1">
    <source>
        <dbReference type="EMBL" id="RMZ95330.1"/>
    </source>
</evidence>
<gene>
    <name evidence="1" type="ORF">BpHYR1_012922</name>
</gene>
<proteinExistence type="predicted"/>
<dbReference type="EMBL" id="REGN01012466">
    <property type="protein sequence ID" value="RMZ95330.1"/>
    <property type="molecule type" value="Genomic_DNA"/>
</dbReference>
<organism evidence="1 2">
    <name type="scientific">Brachionus plicatilis</name>
    <name type="common">Marine rotifer</name>
    <name type="synonym">Brachionus muelleri</name>
    <dbReference type="NCBI Taxonomy" id="10195"/>
    <lineage>
        <taxon>Eukaryota</taxon>
        <taxon>Metazoa</taxon>
        <taxon>Spiralia</taxon>
        <taxon>Gnathifera</taxon>
        <taxon>Rotifera</taxon>
        <taxon>Eurotatoria</taxon>
        <taxon>Monogononta</taxon>
        <taxon>Pseudotrocha</taxon>
        <taxon>Ploima</taxon>
        <taxon>Brachionidae</taxon>
        <taxon>Brachionus</taxon>
    </lineage>
</organism>
<dbReference type="AlphaFoldDB" id="A0A3M7P976"/>